<keyword evidence="1" id="KW-0433">Leucine-rich repeat</keyword>
<dbReference type="Proteomes" id="UP001287282">
    <property type="component" value="Unassembled WGS sequence"/>
</dbReference>
<dbReference type="InterPro" id="IPR050836">
    <property type="entry name" value="SDS22/Internalin_LRR"/>
</dbReference>
<evidence type="ECO:0000313" key="4">
    <source>
        <dbReference type="EMBL" id="MDV2684335.1"/>
    </source>
</evidence>
<keyword evidence="4" id="KW-0808">Transferase</keyword>
<accession>A0ABU3X8X2</accession>
<dbReference type="PANTHER" id="PTHR46652">
    <property type="entry name" value="LEUCINE-RICH REPEAT AND IQ DOMAIN-CONTAINING PROTEIN 1-RELATED"/>
    <property type="match status" value="1"/>
</dbReference>
<sequence>MKTKIMLMLMSLVLIWIVSFYMLNESRASEIQIDDPALETALMNQLQVDSLNELTDEDLRQITSLDLSNSTIKSLRGIEKFAYVNTLDVSNNHIENIEPLLRLRRLVHLNITNNEVKSIDGIEQLGALESLSAAENRVSDTQSLKRLSRLLTLDLADNQISYIDPISSLLALETLNINGNNVTDISPLSTLDNLVALDASYNFIQDFSPLQQIASLREELYIEGNPFVSLDSLEGFYLEIANRDWEDLSHQVVPSVRGGKKEQEVSVELSIPTESDAAIYYTLDGSTPDENSSIYQEPIVIEDSTVLTAKAISSTGVEGDEIRETYLFNTMSQLPVVSVSTDPRNLFDEEIGIYVPGVNMNPRSGDPASTGNYAMTGREWERPIKLEYFDESGELTLSQQAGIRIHGGASRGYDRKSFRLYARSDYGKSTFNYPFFGEEDHPQYKRLLLRNSGNDYNHTLFRDGYLQTLVKGQIDIETQNYEPAVLYVNGEYWGIYNIRERYDADYFEDVKGIDPGNLDFLDNNGQVVNEGRNAQYLEVQDYIRNNDLSEDEHYEQISKWIDIDNFIDYNLIEIFVRNTDWPGNNRSFYRDRGGDGLWRWVIYDLDFGFGRFGGPHAYRHHSLAMATEAGQDSMPNPDWSTLELRSLLENDHFREEFIGRMSLYLDTVFHPSRTIPMLEEMAQVIEPEMPKHIERWEKPESIERWNGNVNGMRQFAEERPAYILAQFAQFFDRDGVATLNISASLREQIEVNGKSLDVEGAAGDRELKWLTNTPMQLTYQNEKIELRADDEGIASIEEGTNTVRFMDEGETVLYLISDSGQELGSIDVQIEHYEKERVTLEVGDTYSIGQGAWLTSDETVMEIADADAVEAVAIAPGKSLLTRKQGEDIIQVVEVEVTE</sequence>
<dbReference type="InterPro" id="IPR001611">
    <property type="entry name" value="Leu-rich_rpt"/>
</dbReference>
<evidence type="ECO:0000256" key="1">
    <source>
        <dbReference type="ARBA" id="ARBA00022614"/>
    </source>
</evidence>
<comment type="caution">
    <text evidence="4">The sequence shown here is derived from an EMBL/GenBank/DDBJ whole genome shotgun (WGS) entry which is preliminary data.</text>
</comment>
<gene>
    <name evidence="4" type="ORF">RYX56_08130</name>
</gene>
<dbReference type="InterPro" id="IPR032675">
    <property type="entry name" value="LRR_dom_sf"/>
</dbReference>
<evidence type="ECO:0000259" key="3">
    <source>
        <dbReference type="Pfam" id="PF13290"/>
    </source>
</evidence>
<dbReference type="InterPro" id="IPR059177">
    <property type="entry name" value="GH29D-like_dom"/>
</dbReference>
<dbReference type="InterPro" id="IPR014867">
    <property type="entry name" value="Spore_coat_CotH_CotH2/3/7"/>
</dbReference>
<dbReference type="RefSeq" id="WP_317121572.1">
    <property type="nucleotide sequence ID" value="NZ_JAWJBA010000002.1"/>
</dbReference>
<dbReference type="PROSITE" id="PS51450">
    <property type="entry name" value="LRR"/>
    <property type="match status" value="4"/>
</dbReference>
<evidence type="ECO:0000256" key="2">
    <source>
        <dbReference type="ARBA" id="ARBA00022737"/>
    </source>
</evidence>
<keyword evidence="2" id="KW-0677">Repeat</keyword>
<dbReference type="PANTHER" id="PTHR46652:SF3">
    <property type="entry name" value="LEUCINE-RICH REPEAT-CONTAINING PROTEIN 9"/>
    <property type="match status" value="1"/>
</dbReference>
<keyword evidence="5" id="KW-1185">Reference proteome</keyword>
<dbReference type="Gene3D" id="3.80.10.10">
    <property type="entry name" value="Ribonuclease Inhibitor"/>
    <property type="match status" value="1"/>
</dbReference>
<reference evidence="4 5" key="1">
    <citation type="submission" date="2023-10" db="EMBL/GenBank/DDBJ databases">
        <title>Screening of Alkalihalobacillus lindianensis BZ-TG-R113 and Its Alleviation of Salt Stress on Rapeseed Growth.</title>
        <authorList>
            <person name="Zhao B."/>
            <person name="Guo T."/>
        </authorList>
    </citation>
    <scope>NUCLEOTIDE SEQUENCE [LARGE SCALE GENOMIC DNA]</scope>
    <source>
        <strain evidence="4 5">BZ-TG-R113</strain>
    </source>
</reference>
<dbReference type="Pfam" id="PF12799">
    <property type="entry name" value="LRR_4"/>
    <property type="match status" value="1"/>
</dbReference>
<dbReference type="GO" id="GO:0016301">
    <property type="term" value="F:kinase activity"/>
    <property type="evidence" value="ECO:0007669"/>
    <property type="project" value="UniProtKB-KW"/>
</dbReference>
<dbReference type="EMBL" id="JAWJBA010000002">
    <property type="protein sequence ID" value="MDV2684335.1"/>
    <property type="molecule type" value="Genomic_DNA"/>
</dbReference>
<dbReference type="InterPro" id="IPR025875">
    <property type="entry name" value="Leu-rich_rpt_4"/>
</dbReference>
<dbReference type="Pfam" id="PF13290">
    <property type="entry name" value="CHB_HEX_C_1"/>
    <property type="match status" value="1"/>
</dbReference>
<evidence type="ECO:0000313" key="5">
    <source>
        <dbReference type="Proteomes" id="UP001287282"/>
    </source>
</evidence>
<feature type="domain" description="GH29D-like beta-sandwich" evidence="3">
    <location>
        <begin position="258"/>
        <end position="318"/>
    </location>
</feature>
<keyword evidence="4" id="KW-0418">Kinase</keyword>
<protein>
    <submittedName>
        <fullName evidence="4">CotH kinase family protein</fullName>
    </submittedName>
</protein>
<dbReference type="SUPFAM" id="SSF52058">
    <property type="entry name" value="L domain-like"/>
    <property type="match status" value="1"/>
</dbReference>
<dbReference type="SMART" id="SM00365">
    <property type="entry name" value="LRR_SD22"/>
    <property type="match status" value="5"/>
</dbReference>
<dbReference type="Pfam" id="PF08757">
    <property type="entry name" value="CotH"/>
    <property type="match status" value="1"/>
</dbReference>
<proteinExistence type="predicted"/>
<organism evidence="4 5">
    <name type="scientific">Alkalihalophilus lindianensis</name>
    <dbReference type="NCBI Taxonomy" id="1630542"/>
    <lineage>
        <taxon>Bacteria</taxon>
        <taxon>Bacillati</taxon>
        <taxon>Bacillota</taxon>
        <taxon>Bacilli</taxon>
        <taxon>Bacillales</taxon>
        <taxon>Bacillaceae</taxon>
        <taxon>Alkalihalophilus</taxon>
    </lineage>
</organism>
<name>A0ABU3X8X2_9BACI</name>